<sequence>CQCLDLRLFSLQNWMHCVQKCLCRKSCRVHRHMNQVIYICVL</sequence>
<proteinExistence type="predicted"/>
<keyword evidence="2" id="KW-1185">Reference proteome</keyword>
<reference evidence="1 2" key="1">
    <citation type="submission" date="2013-03" db="EMBL/GenBank/DDBJ databases">
        <authorList>
            <person name="Warren W."/>
            <person name="Wilson R.K."/>
        </authorList>
    </citation>
    <scope>NUCLEOTIDE SEQUENCE</scope>
</reference>
<evidence type="ECO:0000313" key="2">
    <source>
        <dbReference type="Proteomes" id="UP000233100"/>
    </source>
</evidence>
<organism evidence="1 2">
    <name type="scientific">Macaca fascicularis</name>
    <name type="common">Crab-eating macaque</name>
    <name type="synonym">Cynomolgus monkey</name>
    <dbReference type="NCBI Taxonomy" id="9541"/>
    <lineage>
        <taxon>Eukaryota</taxon>
        <taxon>Metazoa</taxon>
        <taxon>Chordata</taxon>
        <taxon>Craniata</taxon>
        <taxon>Vertebrata</taxon>
        <taxon>Euteleostomi</taxon>
        <taxon>Mammalia</taxon>
        <taxon>Eutheria</taxon>
        <taxon>Euarchontoglires</taxon>
        <taxon>Primates</taxon>
        <taxon>Haplorrhini</taxon>
        <taxon>Catarrhini</taxon>
        <taxon>Cercopithecidae</taxon>
        <taxon>Cercopithecinae</taxon>
        <taxon>Macaca</taxon>
    </lineage>
</organism>
<dbReference type="Proteomes" id="UP000233100">
    <property type="component" value="Chromosome 11"/>
</dbReference>
<accession>A0A7N9CHD4</accession>
<name>A0A7N9CHD4_MACFA</name>
<protein>
    <submittedName>
        <fullName evidence="1">Uncharacterized protein</fullName>
    </submittedName>
</protein>
<dbReference type="AlphaFoldDB" id="A0A7N9CHD4"/>
<evidence type="ECO:0000313" key="1">
    <source>
        <dbReference type="Ensembl" id="ENSMFAP00000049905.1"/>
    </source>
</evidence>
<dbReference type="Ensembl" id="ENSMFAT00000101756.1">
    <property type="protein sequence ID" value="ENSMFAP00000049905.1"/>
    <property type="gene ID" value="ENSMFAG00000048039.1"/>
</dbReference>
<reference evidence="1" key="3">
    <citation type="submission" date="2025-09" db="UniProtKB">
        <authorList>
            <consortium name="Ensembl"/>
        </authorList>
    </citation>
    <scope>IDENTIFICATION</scope>
</reference>
<reference evidence="1" key="2">
    <citation type="submission" date="2025-08" db="UniProtKB">
        <authorList>
            <consortium name="Ensembl"/>
        </authorList>
    </citation>
    <scope>IDENTIFICATION</scope>
</reference>